<evidence type="ECO:0000256" key="3">
    <source>
        <dbReference type="PROSITE-ProRule" id="PRU00708"/>
    </source>
</evidence>
<feature type="repeat" description="PPR" evidence="3">
    <location>
        <begin position="185"/>
        <end position="219"/>
    </location>
</feature>
<evidence type="ECO:0000256" key="1">
    <source>
        <dbReference type="ARBA" id="ARBA00007626"/>
    </source>
</evidence>
<feature type="repeat" description="PPR" evidence="3">
    <location>
        <begin position="327"/>
        <end position="361"/>
    </location>
</feature>
<feature type="repeat" description="PPR" evidence="3">
    <location>
        <begin position="292"/>
        <end position="326"/>
    </location>
</feature>
<dbReference type="eggNOG" id="KOG4197">
    <property type="taxonomic scope" value="Eukaryota"/>
</dbReference>
<keyword evidence="5" id="KW-1185">Reference proteome</keyword>
<dbReference type="GO" id="GO:0003729">
    <property type="term" value="F:mRNA binding"/>
    <property type="evidence" value="ECO:0007669"/>
    <property type="project" value="TreeGrafter"/>
</dbReference>
<keyword evidence="2" id="KW-0677">Repeat</keyword>
<dbReference type="Gene3D" id="1.25.40.10">
    <property type="entry name" value="Tetratricopeptide repeat domain"/>
    <property type="match status" value="3"/>
</dbReference>
<comment type="similarity">
    <text evidence="1">Belongs to the PPR family. P subfamily.</text>
</comment>
<dbReference type="Pfam" id="PF13041">
    <property type="entry name" value="PPR_2"/>
    <property type="match status" value="1"/>
</dbReference>
<dbReference type="EMBL" id="CM002295">
    <property type="protein sequence ID" value="ESW12162.1"/>
    <property type="molecule type" value="Genomic_DNA"/>
</dbReference>
<protein>
    <recommendedName>
        <fullName evidence="6">Pentacotripeptide-repeat region of PRORP domain-containing protein</fullName>
    </recommendedName>
</protein>
<proteinExistence type="inferred from homology"/>
<dbReference type="GO" id="GO:0006396">
    <property type="term" value="P:RNA processing"/>
    <property type="evidence" value="ECO:0007669"/>
    <property type="project" value="TreeGrafter"/>
</dbReference>
<sequence length="514" mass="58307">MVRHPLSKRANKYLRKFRKWPHSPYKTSWHHNFGEQQAMHKLKQATLEMGCPQTPNLPHPFLLSTLLDAFKAYSCDPTPKAYYFVIKTLTSTSHLQDIPPVLDHLEQLETFETPEFILVYLIRFYGLSDRVQDAVDLFLRIPRFRCTPTVWSLNLVLSLLCRKRECLKMVPEILLKSQHMNIRVEESTFQVLIEALCRIKRVGYAIKMLNYMIEGGYGLDETICSLIISSLCEQEDMTSVEALVIWRDMRKLGFCPGVMDYTNMIRFLVKEGKGTDALDILNQQKKDGIKPDVVCYTMVLSGIVAEGEYVKLEELFDEILVFGLVPDVYTYNVYINGLCKQNNVDEALKIVASMEELECRPNVVTCNTLLGALCVAGDLRKARGVMKEMGWKGVGLNLHSYRIMLDGLVGKGEIGEACFLLEEMLEKCFFPRSSTFDHIIFQMCQKGLIAEAIELTKKIVAKSFVPGARAWEALLLKSGSKLGFSETTFSGLLGQINNLSCQTGSGNRSIIENI</sequence>
<evidence type="ECO:0000256" key="2">
    <source>
        <dbReference type="ARBA" id="ARBA00022737"/>
    </source>
</evidence>
<dbReference type="Pfam" id="PF13812">
    <property type="entry name" value="PPR_3"/>
    <property type="match status" value="1"/>
</dbReference>
<dbReference type="InterPro" id="IPR051114">
    <property type="entry name" value="Mito_RNA_Proc_CCM1"/>
</dbReference>
<dbReference type="Proteomes" id="UP000000226">
    <property type="component" value="Chromosome 8"/>
</dbReference>
<dbReference type="SMR" id="V7B2Q8"/>
<dbReference type="OMA" id="RMLGCME"/>
<accession>V7B2Q8</accession>
<evidence type="ECO:0000313" key="5">
    <source>
        <dbReference type="Proteomes" id="UP000000226"/>
    </source>
</evidence>
<dbReference type="PROSITE" id="PS51375">
    <property type="entry name" value="PPR"/>
    <property type="match status" value="7"/>
</dbReference>
<reference evidence="5" key="1">
    <citation type="journal article" date="2014" name="Nat. Genet.">
        <title>A reference genome for common bean and genome-wide analysis of dual domestications.</title>
        <authorList>
            <person name="Schmutz J."/>
            <person name="McClean P.E."/>
            <person name="Mamidi S."/>
            <person name="Wu G.A."/>
            <person name="Cannon S.B."/>
            <person name="Grimwood J."/>
            <person name="Jenkins J."/>
            <person name="Shu S."/>
            <person name="Song Q."/>
            <person name="Chavarro C."/>
            <person name="Torres-Torres M."/>
            <person name="Geffroy V."/>
            <person name="Moghaddam S.M."/>
            <person name="Gao D."/>
            <person name="Abernathy B."/>
            <person name="Barry K."/>
            <person name="Blair M."/>
            <person name="Brick M.A."/>
            <person name="Chovatia M."/>
            <person name="Gepts P."/>
            <person name="Goodstein D.M."/>
            <person name="Gonzales M."/>
            <person name="Hellsten U."/>
            <person name="Hyten D.L."/>
            <person name="Jia G."/>
            <person name="Kelly J.D."/>
            <person name="Kudrna D."/>
            <person name="Lee R."/>
            <person name="Richard M.M."/>
            <person name="Miklas P.N."/>
            <person name="Osorno J.M."/>
            <person name="Rodrigues J."/>
            <person name="Thareau V."/>
            <person name="Urrea C.A."/>
            <person name="Wang M."/>
            <person name="Yu Y."/>
            <person name="Zhang M."/>
            <person name="Wing R.A."/>
            <person name="Cregan P.B."/>
            <person name="Rokhsar D.S."/>
            <person name="Jackson S.A."/>
        </authorList>
    </citation>
    <scope>NUCLEOTIDE SEQUENCE [LARGE SCALE GENOMIC DNA]</scope>
    <source>
        <strain evidence="5">cv. G19833</strain>
    </source>
</reference>
<dbReference type="AlphaFoldDB" id="V7B2Q8"/>
<dbReference type="Pfam" id="PF01535">
    <property type="entry name" value="PPR"/>
    <property type="match status" value="2"/>
</dbReference>
<dbReference type="InterPro" id="IPR011990">
    <property type="entry name" value="TPR-like_helical_dom_sf"/>
</dbReference>
<dbReference type="PANTHER" id="PTHR47934">
    <property type="entry name" value="PENTATRICOPEPTIDE REPEAT-CONTAINING PROTEIN PET309, MITOCHONDRIAL"/>
    <property type="match status" value="1"/>
</dbReference>
<feature type="repeat" description="PPR" evidence="3">
    <location>
        <begin position="362"/>
        <end position="396"/>
    </location>
</feature>
<organism evidence="4 5">
    <name type="scientific">Phaseolus vulgaris</name>
    <name type="common">Kidney bean</name>
    <name type="synonym">French bean</name>
    <dbReference type="NCBI Taxonomy" id="3885"/>
    <lineage>
        <taxon>Eukaryota</taxon>
        <taxon>Viridiplantae</taxon>
        <taxon>Streptophyta</taxon>
        <taxon>Embryophyta</taxon>
        <taxon>Tracheophyta</taxon>
        <taxon>Spermatophyta</taxon>
        <taxon>Magnoliopsida</taxon>
        <taxon>eudicotyledons</taxon>
        <taxon>Gunneridae</taxon>
        <taxon>Pentapetalae</taxon>
        <taxon>rosids</taxon>
        <taxon>fabids</taxon>
        <taxon>Fabales</taxon>
        <taxon>Fabaceae</taxon>
        <taxon>Papilionoideae</taxon>
        <taxon>50 kb inversion clade</taxon>
        <taxon>NPAAA clade</taxon>
        <taxon>indigoferoid/millettioid clade</taxon>
        <taxon>Phaseoleae</taxon>
        <taxon>Phaseolus</taxon>
    </lineage>
</organism>
<dbReference type="PANTHER" id="PTHR47934:SF6">
    <property type="entry name" value="MITOCHONDRIAL GROUP I INTRON SPLICING FACTOR CCM1-RELATED"/>
    <property type="match status" value="1"/>
</dbReference>
<name>V7B2Q8_PHAVU</name>
<feature type="repeat" description="PPR" evidence="3">
    <location>
        <begin position="220"/>
        <end position="256"/>
    </location>
</feature>
<evidence type="ECO:0008006" key="6">
    <source>
        <dbReference type="Google" id="ProtNLM"/>
    </source>
</evidence>
<dbReference type="GO" id="GO:0007005">
    <property type="term" value="P:mitochondrion organization"/>
    <property type="evidence" value="ECO:0007669"/>
    <property type="project" value="TreeGrafter"/>
</dbReference>
<dbReference type="GO" id="GO:0005739">
    <property type="term" value="C:mitochondrion"/>
    <property type="evidence" value="ECO:0007669"/>
    <property type="project" value="TreeGrafter"/>
</dbReference>
<gene>
    <name evidence="4" type="ORF">PHAVU_008G089500g</name>
</gene>
<feature type="repeat" description="PPR" evidence="3">
    <location>
        <begin position="257"/>
        <end position="291"/>
    </location>
</feature>
<evidence type="ECO:0000313" key="4">
    <source>
        <dbReference type="EMBL" id="ESW12162.1"/>
    </source>
</evidence>
<dbReference type="NCBIfam" id="TIGR00756">
    <property type="entry name" value="PPR"/>
    <property type="match status" value="5"/>
</dbReference>
<dbReference type="OrthoDB" id="185373at2759"/>
<feature type="repeat" description="PPR" evidence="3">
    <location>
        <begin position="397"/>
        <end position="431"/>
    </location>
</feature>
<dbReference type="Gramene" id="ESW12162">
    <property type="protein sequence ID" value="ESW12162"/>
    <property type="gene ID" value="PHAVU_008G089500g"/>
</dbReference>
<dbReference type="InterPro" id="IPR002885">
    <property type="entry name" value="PPR_rpt"/>
</dbReference>